<gene>
    <name evidence="7" type="primary">urtE</name>
    <name evidence="7" type="ORF">ACFQY0_17990</name>
</gene>
<dbReference type="Pfam" id="PF00005">
    <property type="entry name" value="ABC_tran"/>
    <property type="match status" value="1"/>
</dbReference>
<evidence type="ECO:0000256" key="1">
    <source>
        <dbReference type="ARBA" id="ARBA00005417"/>
    </source>
</evidence>
<dbReference type="InterPro" id="IPR052156">
    <property type="entry name" value="BCAA_Transport_ATP-bd_LivF"/>
</dbReference>
<dbReference type="RefSeq" id="WP_379715229.1">
    <property type="nucleotide sequence ID" value="NZ_JBHTBS010000012.1"/>
</dbReference>
<dbReference type="EMBL" id="JBHTBS010000012">
    <property type="protein sequence ID" value="MFC7339089.1"/>
    <property type="molecule type" value="Genomic_DNA"/>
</dbReference>
<evidence type="ECO:0000313" key="7">
    <source>
        <dbReference type="EMBL" id="MFC7339089.1"/>
    </source>
</evidence>
<dbReference type="InterPro" id="IPR003439">
    <property type="entry name" value="ABC_transporter-like_ATP-bd"/>
</dbReference>
<organism evidence="7 8">
    <name type="scientific">Haloferula chungangensis</name>
    <dbReference type="NCBI Taxonomy" id="1048331"/>
    <lineage>
        <taxon>Bacteria</taxon>
        <taxon>Pseudomonadati</taxon>
        <taxon>Verrucomicrobiota</taxon>
        <taxon>Verrucomicrobiia</taxon>
        <taxon>Verrucomicrobiales</taxon>
        <taxon>Verrucomicrobiaceae</taxon>
        <taxon>Haloferula</taxon>
    </lineage>
</organism>
<evidence type="ECO:0000256" key="5">
    <source>
        <dbReference type="ARBA" id="ARBA00022970"/>
    </source>
</evidence>
<dbReference type="Proteomes" id="UP001596472">
    <property type="component" value="Unassembled WGS sequence"/>
</dbReference>
<keyword evidence="2" id="KW-0813">Transport</keyword>
<evidence type="ECO:0000259" key="6">
    <source>
        <dbReference type="PROSITE" id="PS50893"/>
    </source>
</evidence>
<comment type="similarity">
    <text evidence="1">Belongs to the ABC transporter superfamily.</text>
</comment>
<dbReference type="PANTHER" id="PTHR43820:SF5">
    <property type="entry name" value="HIGH-AFFINITY BRANCHED-CHAIN AMINO ACID TRANSPORT ATP-BINDING PROTEIN"/>
    <property type="match status" value="1"/>
</dbReference>
<dbReference type="NCBIfam" id="TIGR03410">
    <property type="entry name" value="urea_trans_UrtE"/>
    <property type="match status" value="1"/>
</dbReference>
<comment type="caution">
    <text evidence="7">The sequence shown here is derived from an EMBL/GenBank/DDBJ whole genome shotgun (WGS) entry which is preliminary data.</text>
</comment>
<protein>
    <submittedName>
        <fullName evidence="7">Urea ABC transporter ATP-binding subunit UrtE</fullName>
    </submittedName>
</protein>
<proteinExistence type="inferred from homology"/>
<dbReference type="PROSITE" id="PS50893">
    <property type="entry name" value="ABC_TRANSPORTER_2"/>
    <property type="match status" value="1"/>
</dbReference>
<dbReference type="PANTHER" id="PTHR43820">
    <property type="entry name" value="HIGH-AFFINITY BRANCHED-CHAIN AMINO ACID TRANSPORT ATP-BINDING PROTEIN LIVF"/>
    <property type="match status" value="1"/>
</dbReference>
<dbReference type="InterPro" id="IPR003593">
    <property type="entry name" value="AAA+_ATPase"/>
</dbReference>
<dbReference type="GO" id="GO:0005524">
    <property type="term" value="F:ATP binding"/>
    <property type="evidence" value="ECO:0007669"/>
    <property type="project" value="UniProtKB-KW"/>
</dbReference>
<evidence type="ECO:0000256" key="2">
    <source>
        <dbReference type="ARBA" id="ARBA00022448"/>
    </source>
</evidence>
<evidence type="ECO:0000256" key="3">
    <source>
        <dbReference type="ARBA" id="ARBA00022741"/>
    </source>
</evidence>
<reference evidence="8" key="1">
    <citation type="journal article" date="2019" name="Int. J. Syst. Evol. Microbiol.">
        <title>The Global Catalogue of Microorganisms (GCM) 10K type strain sequencing project: providing services to taxonomists for standard genome sequencing and annotation.</title>
        <authorList>
            <consortium name="The Broad Institute Genomics Platform"/>
            <consortium name="The Broad Institute Genome Sequencing Center for Infectious Disease"/>
            <person name="Wu L."/>
            <person name="Ma J."/>
        </authorList>
    </citation>
    <scope>NUCLEOTIDE SEQUENCE [LARGE SCALE GENOMIC DNA]</scope>
    <source>
        <strain evidence="8">CGMCC 4.1467</strain>
    </source>
</reference>
<dbReference type="InterPro" id="IPR017780">
    <property type="entry name" value="ABC_transptr_urea_ATP-bd_UrtE"/>
</dbReference>
<evidence type="ECO:0000256" key="4">
    <source>
        <dbReference type="ARBA" id="ARBA00022840"/>
    </source>
</evidence>
<keyword evidence="5" id="KW-0029">Amino-acid transport</keyword>
<dbReference type="CDD" id="cd03224">
    <property type="entry name" value="ABC_TM1139_LivF_branched"/>
    <property type="match status" value="1"/>
</dbReference>
<accession>A0ABW2L9H4</accession>
<feature type="domain" description="ABC transporter" evidence="6">
    <location>
        <begin position="5"/>
        <end position="237"/>
    </location>
</feature>
<dbReference type="Gene3D" id="3.40.50.300">
    <property type="entry name" value="P-loop containing nucleotide triphosphate hydrolases"/>
    <property type="match status" value="1"/>
</dbReference>
<name>A0ABW2L9H4_9BACT</name>
<keyword evidence="8" id="KW-1185">Reference proteome</keyword>
<dbReference type="SUPFAM" id="SSF52540">
    <property type="entry name" value="P-loop containing nucleoside triphosphate hydrolases"/>
    <property type="match status" value="1"/>
</dbReference>
<dbReference type="InterPro" id="IPR027417">
    <property type="entry name" value="P-loop_NTPase"/>
</dbReference>
<sequence length="237" mass="25763">MSAILTLDSVEADIAGSRILRGVTLEVRPGEVVALMGRNGVGKTTTLRTICGVIPNRTGSITYEGKRIDKLATDVRARSGIAHVPQGRDIFPHLTVGENLQAGLTVKKRTRGAAREALERVYALFPVLSEMTKRKGGVLSGGQQQQLAIGRALLTDPKLLILDEPTEGIQPSIIDHIGDTLKMLKKEGTLAMLLVEQYVDFCRETSDRFYAMDRGTVAASGSIEELTDELVKEHLEV</sequence>
<keyword evidence="4 7" id="KW-0067">ATP-binding</keyword>
<keyword evidence="3" id="KW-0547">Nucleotide-binding</keyword>
<evidence type="ECO:0000313" key="8">
    <source>
        <dbReference type="Proteomes" id="UP001596472"/>
    </source>
</evidence>
<dbReference type="SMART" id="SM00382">
    <property type="entry name" value="AAA"/>
    <property type="match status" value="1"/>
</dbReference>